<gene>
    <name evidence="1" type="ORF">rsdtw13_38330</name>
</gene>
<comment type="caution">
    <text evidence="1">The sequence shown here is derived from an EMBL/GenBank/DDBJ whole genome shotgun (WGS) entry which is preliminary data.</text>
</comment>
<reference evidence="1" key="1">
    <citation type="journal article" date="2025" name="Int. J. Syst. Evol. Microbiol.">
        <title>Inconstantimicrobium mannanitabidum sp. nov., a novel member of the family Clostridiaceae isolated from anoxic soil under the treatment of reductive soil disinfestation.</title>
        <authorList>
            <person name="Ueki A."/>
            <person name="Tonouchi A."/>
            <person name="Honma S."/>
            <person name="Kaku N."/>
            <person name="Ueki K."/>
        </authorList>
    </citation>
    <scope>NUCLEOTIDE SEQUENCE</scope>
    <source>
        <strain evidence="1">TW13</strain>
    </source>
</reference>
<keyword evidence="2" id="KW-1185">Reference proteome</keyword>
<protein>
    <submittedName>
        <fullName evidence="1">Uncharacterized protein</fullName>
    </submittedName>
</protein>
<proteinExistence type="predicted"/>
<evidence type="ECO:0000313" key="1">
    <source>
        <dbReference type="EMBL" id="GKX68575.1"/>
    </source>
</evidence>
<accession>A0ACB5RI82</accession>
<dbReference type="Proteomes" id="UP001058074">
    <property type="component" value="Unassembled WGS sequence"/>
</dbReference>
<dbReference type="EMBL" id="BROD01000001">
    <property type="protein sequence ID" value="GKX68575.1"/>
    <property type="molecule type" value="Genomic_DNA"/>
</dbReference>
<organism evidence="1 2">
    <name type="scientific">Inconstantimicrobium mannanitabidum</name>
    <dbReference type="NCBI Taxonomy" id="1604901"/>
    <lineage>
        <taxon>Bacteria</taxon>
        <taxon>Bacillati</taxon>
        <taxon>Bacillota</taxon>
        <taxon>Clostridia</taxon>
        <taxon>Eubacteriales</taxon>
        <taxon>Clostridiaceae</taxon>
        <taxon>Inconstantimicrobium</taxon>
    </lineage>
</organism>
<name>A0ACB5RI82_9CLOT</name>
<evidence type="ECO:0000313" key="2">
    <source>
        <dbReference type="Proteomes" id="UP001058074"/>
    </source>
</evidence>
<sequence>MDDNEEICSCFGLTVKDIKDAIANGASSYDEVVEATNVGTACGACVDSVKELVEDLLQQK</sequence>